<evidence type="ECO:0000313" key="2">
    <source>
        <dbReference type="Proteomes" id="UP000016800"/>
    </source>
</evidence>
<accession>S0DN50</accession>
<reference evidence="2" key="1">
    <citation type="journal article" date="2013" name="PLoS Pathog.">
        <title>Deciphering the cryptic genome: genome-wide analyses of the rice pathogen Fusarium fujikuroi reveal complex regulation of secondary metabolism and novel metabolites.</title>
        <authorList>
            <person name="Wiemann P."/>
            <person name="Sieber C.M."/>
            <person name="von Bargen K.W."/>
            <person name="Studt L."/>
            <person name="Niehaus E.M."/>
            <person name="Espino J.J."/>
            <person name="Huss K."/>
            <person name="Michielse C.B."/>
            <person name="Albermann S."/>
            <person name="Wagner D."/>
            <person name="Bergner S.V."/>
            <person name="Connolly L.R."/>
            <person name="Fischer A."/>
            <person name="Reuter G."/>
            <person name="Kleigrewe K."/>
            <person name="Bald T."/>
            <person name="Wingfield B.D."/>
            <person name="Ophir R."/>
            <person name="Freeman S."/>
            <person name="Hippler M."/>
            <person name="Smith K.M."/>
            <person name="Brown D.W."/>
            <person name="Proctor R.H."/>
            <person name="Munsterkotter M."/>
            <person name="Freitag M."/>
            <person name="Humpf H.U."/>
            <person name="Guldener U."/>
            <person name="Tudzynski B."/>
        </authorList>
    </citation>
    <scope>NUCLEOTIDE SEQUENCE [LARGE SCALE GENOMIC DNA]</scope>
    <source>
        <strain evidence="2">CBS 195.34 / IMI 58289 / NRRL A-6831</strain>
    </source>
</reference>
<protein>
    <submittedName>
        <fullName evidence="1">Uncharacterized protein</fullName>
    </submittedName>
</protein>
<dbReference type="VEuPathDB" id="FungiDB:FFUJ_00593"/>
<name>S0DN50_GIBF5</name>
<dbReference type="GeneID" id="35394078"/>
<evidence type="ECO:0000313" key="1">
    <source>
        <dbReference type="EMBL" id="CCT62817.1"/>
    </source>
</evidence>
<proteinExistence type="predicted"/>
<dbReference type="RefSeq" id="XP_023424898.1">
    <property type="nucleotide sequence ID" value="XM_023573121.1"/>
</dbReference>
<dbReference type="HOGENOM" id="CLU_2498042_0_0_1"/>
<organism evidence="1 2">
    <name type="scientific">Gibberella fujikuroi (strain CBS 195.34 / IMI 58289 / NRRL A-6831)</name>
    <name type="common">Bakanae and foot rot disease fungus</name>
    <name type="synonym">Fusarium fujikuroi</name>
    <dbReference type="NCBI Taxonomy" id="1279085"/>
    <lineage>
        <taxon>Eukaryota</taxon>
        <taxon>Fungi</taxon>
        <taxon>Dikarya</taxon>
        <taxon>Ascomycota</taxon>
        <taxon>Pezizomycotina</taxon>
        <taxon>Sordariomycetes</taxon>
        <taxon>Hypocreomycetidae</taxon>
        <taxon>Hypocreales</taxon>
        <taxon>Nectriaceae</taxon>
        <taxon>Fusarium</taxon>
        <taxon>Fusarium fujikuroi species complex</taxon>
    </lineage>
</organism>
<dbReference type="EMBL" id="HF679023">
    <property type="protein sequence ID" value="CCT62817.1"/>
    <property type="molecule type" value="Genomic_DNA"/>
</dbReference>
<sequence length="86" mass="9647">MTDHEDRRGSTAARENKMWNIFRTQGDAVEYSVWSGPWPMLKARSDTRGPRILWSPILALGKNGVVLTSASATTGSRTLASERERR</sequence>
<dbReference type="Proteomes" id="UP000016800">
    <property type="component" value="Chromosome I"/>
</dbReference>
<dbReference type="AlphaFoldDB" id="S0DN50"/>
<gene>
    <name evidence="1" type="ORF">FFUJ_00593</name>
</gene>
<keyword evidence="2" id="KW-1185">Reference proteome</keyword>